<name>A0A1F6DI23_9BACT</name>
<sequence>MGAGYQLYANKREHRLREHKLVTAQARLQPYEESISRTILAITETLLRVPEFFRAGIEPHDIRYHELLSDTITAIEWYTHDGREVMRITKQTDGTVVTTVGTSTTPTRARYEEVHTLQEGEIYMSRLVDEKDKTEEGHVFYATALYTREHEYAGIVVAFRVPLQSFFSAPVWENADEEHVFVVDAEGRYLYHHDILGEADIAFFNDFPDTFPDILEPGGRRMVQKRDGRNVFFDNMYPAFEVTLEGKEYRLPIQRIPTPQKKWIIGTHE</sequence>
<evidence type="ECO:0000313" key="2">
    <source>
        <dbReference type="Proteomes" id="UP000176511"/>
    </source>
</evidence>
<dbReference type="Proteomes" id="UP000176511">
    <property type="component" value="Unassembled WGS sequence"/>
</dbReference>
<dbReference type="STRING" id="1798491.A3C87_02065"/>
<reference evidence="1 2" key="1">
    <citation type="journal article" date="2016" name="Nat. Commun.">
        <title>Thousands of microbial genomes shed light on interconnected biogeochemical processes in an aquifer system.</title>
        <authorList>
            <person name="Anantharaman K."/>
            <person name="Brown C.T."/>
            <person name="Hug L.A."/>
            <person name="Sharon I."/>
            <person name="Castelle C.J."/>
            <person name="Probst A.J."/>
            <person name="Thomas B.C."/>
            <person name="Singh A."/>
            <person name="Wilkins M.J."/>
            <person name="Karaoz U."/>
            <person name="Brodie E.L."/>
            <person name="Williams K.H."/>
            <person name="Hubbard S.S."/>
            <person name="Banfield J.F."/>
        </authorList>
    </citation>
    <scope>NUCLEOTIDE SEQUENCE [LARGE SCALE GENOMIC DNA]</scope>
</reference>
<organism evidence="1 2">
    <name type="scientific">Candidatus Kaiserbacteria bacterium RIFCSPHIGHO2_02_FULL_49_34</name>
    <dbReference type="NCBI Taxonomy" id="1798491"/>
    <lineage>
        <taxon>Bacteria</taxon>
        <taxon>Candidatus Kaiseribacteriota</taxon>
    </lineage>
</organism>
<proteinExistence type="predicted"/>
<protein>
    <submittedName>
        <fullName evidence="1">Uncharacterized protein</fullName>
    </submittedName>
</protein>
<comment type="caution">
    <text evidence="1">The sequence shown here is derived from an EMBL/GenBank/DDBJ whole genome shotgun (WGS) entry which is preliminary data.</text>
</comment>
<dbReference type="AlphaFoldDB" id="A0A1F6DI23"/>
<evidence type="ECO:0000313" key="1">
    <source>
        <dbReference type="EMBL" id="OGG61063.1"/>
    </source>
</evidence>
<accession>A0A1F6DI23</accession>
<dbReference type="EMBL" id="MFLE01000026">
    <property type="protein sequence ID" value="OGG61063.1"/>
    <property type="molecule type" value="Genomic_DNA"/>
</dbReference>
<gene>
    <name evidence="1" type="ORF">A3C87_02065</name>
</gene>